<dbReference type="PANTHER" id="PTHR24322">
    <property type="entry name" value="PKSB"/>
    <property type="match status" value="1"/>
</dbReference>
<keyword evidence="3 13" id="KW-0812">Transmembrane</keyword>
<dbReference type="Gene3D" id="3.40.50.720">
    <property type="entry name" value="NAD(P)-binding Rossmann-like Domain"/>
    <property type="match status" value="1"/>
</dbReference>
<name>A0A9E8GC44_SINCU</name>
<dbReference type="GO" id="GO:0052650">
    <property type="term" value="F:all-trans-retinol dehydrogenase (NADP+) activity"/>
    <property type="evidence" value="ECO:0007669"/>
    <property type="project" value="UniProtKB-ARBA"/>
</dbReference>
<dbReference type="PROSITE" id="PS00061">
    <property type="entry name" value="ADH_SHORT"/>
    <property type="match status" value="1"/>
</dbReference>
<evidence type="ECO:0000256" key="9">
    <source>
        <dbReference type="ARBA" id="ARBA00059620"/>
    </source>
</evidence>
<evidence type="ECO:0000256" key="12">
    <source>
        <dbReference type="RuleBase" id="RU000363"/>
    </source>
</evidence>
<dbReference type="InterPro" id="IPR036291">
    <property type="entry name" value="NAD(P)-bd_dom_sf"/>
</dbReference>
<dbReference type="Pfam" id="PF00106">
    <property type="entry name" value="adh_short"/>
    <property type="match status" value="1"/>
</dbReference>
<dbReference type="InterPro" id="IPR020904">
    <property type="entry name" value="Sc_DH/Rdtase_CS"/>
</dbReference>
<proteinExistence type="evidence at transcript level"/>
<accession>A0A9E8GC44</accession>
<evidence type="ECO:0000256" key="13">
    <source>
        <dbReference type="SAM" id="Phobius"/>
    </source>
</evidence>
<dbReference type="SUPFAM" id="SSF51735">
    <property type="entry name" value="NAD(P)-binding Rossmann-fold domains"/>
    <property type="match status" value="1"/>
</dbReference>
<keyword evidence="6" id="KW-0560">Oxidoreductase</keyword>
<dbReference type="GO" id="GO:0005811">
    <property type="term" value="C:lipid droplet"/>
    <property type="evidence" value="ECO:0007669"/>
    <property type="project" value="TreeGrafter"/>
</dbReference>
<evidence type="ECO:0000256" key="6">
    <source>
        <dbReference type="ARBA" id="ARBA00023002"/>
    </source>
</evidence>
<comment type="similarity">
    <text evidence="2 12">Belongs to the short-chain dehydrogenases/reductases (SDR) family.</text>
</comment>
<dbReference type="CDD" id="cd05339">
    <property type="entry name" value="17beta-HSDXI-like_SDR_c"/>
    <property type="match status" value="1"/>
</dbReference>
<keyword evidence="7" id="KW-0443">Lipid metabolism</keyword>
<protein>
    <recommendedName>
        <fullName evidence="10">Short-chain dehydrogenase/reductase 3</fullName>
    </recommendedName>
    <alternativeName>
        <fullName evidence="11">Retinal short-chain dehydrogenase/reductase 1</fullName>
    </alternativeName>
</protein>
<feature type="transmembrane region" description="Helical" evidence="13">
    <location>
        <begin position="6"/>
        <end position="27"/>
    </location>
</feature>
<evidence type="ECO:0000256" key="10">
    <source>
        <dbReference type="ARBA" id="ARBA00068717"/>
    </source>
</evidence>
<dbReference type="PRINTS" id="PR00080">
    <property type="entry name" value="SDRFAMILY"/>
</dbReference>
<reference evidence="14" key="1">
    <citation type="submission" date="2022-01" db="EMBL/GenBank/DDBJ databases">
        <authorList>
            <person name="Xiaozhao S."/>
        </authorList>
    </citation>
    <scope>NUCLEOTIDE SEQUENCE</scope>
</reference>
<evidence type="ECO:0000256" key="2">
    <source>
        <dbReference type="ARBA" id="ARBA00006484"/>
    </source>
</evidence>
<keyword evidence="5 13" id="KW-1133">Transmembrane helix</keyword>
<dbReference type="EMBL" id="OM248660">
    <property type="protein sequence ID" value="UZT48405.1"/>
    <property type="molecule type" value="mRNA"/>
</dbReference>
<comment type="function">
    <text evidence="9">Catalyzes the reduction of all-trans-retinal to all-trans-retinol in the presence of NADPH.</text>
</comment>
<evidence type="ECO:0000256" key="1">
    <source>
        <dbReference type="ARBA" id="ARBA00004141"/>
    </source>
</evidence>
<comment type="subcellular location">
    <subcellularLocation>
        <location evidence="1">Membrane</location>
        <topology evidence="1">Multi-pass membrane protein</topology>
    </subcellularLocation>
</comment>
<dbReference type="AlphaFoldDB" id="A0A9E8GC44"/>
<dbReference type="FunFam" id="3.40.50.720:FF:000131">
    <property type="entry name" value="Short-chain dehydrogenase/reductase 3"/>
    <property type="match status" value="1"/>
</dbReference>
<keyword evidence="4" id="KW-0521">NADP</keyword>
<evidence type="ECO:0000256" key="11">
    <source>
        <dbReference type="ARBA" id="ARBA00082544"/>
    </source>
</evidence>
<dbReference type="PANTHER" id="PTHR24322:SF752">
    <property type="entry name" value="ESTRADIOL 17-BETA-DEHYDROGENASE 11-LIKE"/>
    <property type="match status" value="1"/>
</dbReference>
<dbReference type="InterPro" id="IPR002347">
    <property type="entry name" value="SDR_fam"/>
</dbReference>
<sequence length="307" mass="34432">MNTFLELIYLLFFLLYCYLESIFRLVVPVKRKSVKGKIILVTGAGHGIGKEFALEFSRLGGILVLWDINKANNDATADEIREGGGTAYTYVCDVSKVDDIKRVSDQVYRDVGNVDILVNNAGILHGGELLKIKEEDIRRTFDINTMAHFWTLREFLPSMLERNEGHIITVASMAGKSGSAYLVDYSASKFAVFGMTEALSEELHHLHKDGIKTTTVCPMFVDTGLTKYPQGRFGKILSPKEVALEAIDGALKDHVVVMVPRSIQVSVIIGQLFPYRFRRTLKEFMGFGILPQYESSKSPDNKHTRDN</sequence>
<evidence type="ECO:0000256" key="7">
    <source>
        <dbReference type="ARBA" id="ARBA00023098"/>
    </source>
</evidence>
<gene>
    <name evidence="14" type="primary">17 beta-HSD11</name>
</gene>
<evidence type="ECO:0000256" key="8">
    <source>
        <dbReference type="ARBA" id="ARBA00023136"/>
    </source>
</evidence>
<dbReference type="GO" id="GO:0016020">
    <property type="term" value="C:membrane"/>
    <property type="evidence" value="ECO:0007669"/>
    <property type="project" value="UniProtKB-SubCell"/>
</dbReference>
<evidence type="ECO:0000256" key="3">
    <source>
        <dbReference type="ARBA" id="ARBA00022692"/>
    </source>
</evidence>
<dbReference type="PRINTS" id="PR00081">
    <property type="entry name" value="GDHRDH"/>
</dbReference>
<keyword evidence="8 13" id="KW-0472">Membrane</keyword>
<evidence type="ECO:0000313" key="14">
    <source>
        <dbReference type="EMBL" id="UZT48405.1"/>
    </source>
</evidence>
<evidence type="ECO:0000256" key="4">
    <source>
        <dbReference type="ARBA" id="ARBA00022857"/>
    </source>
</evidence>
<organism evidence="14">
    <name type="scientific">Sinohyriopsis cumingii</name>
    <name type="common">Triangle sail mussel</name>
    <name type="synonym">Hyriopsis cumingii</name>
    <dbReference type="NCBI Taxonomy" id="165450"/>
    <lineage>
        <taxon>Eukaryota</taxon>
        <taxon>Metazoa</taxon>
        <taxon>Spiralia</taxon>
        <taxon>Lophotrochozoa</taxon>
        <taxon>Mollusca</taxon>
        <taxon>Bivalvia</taxon>
        <taxon>Autobranchia</taxon>
        <taxon>Heteroconchia</taxon>
        <taxon>Palaeoheterodonta</taxon>
        <taxon>Unionida</taxon>
        <taxon>Unionoidea</taxon>
        <taxon>Unionidae</taxon>
        <taxon>Gonideinae</taxon>
        <taxon>Sinohyriopsis</taxon>
    </lineage>
</organism>
<evidence type="ECO:0000256" key="5">
    <source>
        <dbReference type="ARBA" id="ARBA00022989"/>
    </source>
</evidence>